<dbReference type="CDD" id="cd04301">
    <property type="entry name" value="NAT_SF"/>
    <property type="match status" value="1"/>
</dbReference>
<dbReference type="Gene3D" id="3.40.630.30">
    <property type="match status" value="1"/>
</dbReference>
<proteinExistence type="predicted"/>
<dbReference type="InterPro" id="IPR016181">
    <property type="entry name" value="Acyl_CoA_acyltransferase"/>
</dbReference>
<dbReference type="InterPro" id="IPR050832">
    <property type="entry name" value="Bact_Acetyltransf"/>
</dbReference>
<evidence type="ECO:0000313" key="4">
    <source>
        <dbReference type="EMBL" id="MVT09136.1"/>
    </source>
</evidence>
<feature type="domain" description="N-acetyltransferase" evidence="3">
    <location>
        <begin position="5"/>
        <end position="148"/>
    </location>
</feature>
<dbReference type="Proteomes" id="UP000461730">
    <property type="component" value="Unassembled WGS sequence"/>
</dbReference>
<dbReference type="PROSITE" id="PS51186">
    <property type="entry name" value="GNAT"/>
    <property type="match status" value="1"/>
</dbReference>
<dbReference type="GO" id="GO:0016747">
    <property type="term" value="F:acyltransferase activity, transferring groups other than amino-acyl groups"/>
    <property type="evidence" value="ECO:0007669"/>
    <property type="project" value="InterPro"/>
</dbReference>
<reference evidence="4 5" key="1">
    <citation type="submission" date="2019-12" db="EMBL/GenBank/DDBJ databases">
        <title>Chitinophaga sp. strain ysch24 (GDMCC 1.1355), whole genome shotgun sequence.</title>
        <authorList>
            <person name="Zhang X."/>
        </authorList>
    </citation>
    <scope>NUCLEOTIDE SEQUENCE [LARGE SCALE GENOMIC DNA]</scope>
    <source>
        <strain evidence="5">ysch24</strain>
    </source>
</reference>
<evidence type="ECO:0000313" key="5">
    <source>
        <dbReference type="Proteomes" id="UP000461730"/>
    </source>
</evidence>
<dbReference type="EMBL" id="WRXN01000005">
    <property type="protein sequence ID" value="MVT09136.1"/>
    <property type="molecule type" value="Genomic_DNA"/>
</dbReference>
<dbReference type="Pfam" id="PF00583">
    <property type="entry name" value="Acetyltransf_1"/>
    <property type="match status" value="1"/>
</dbReference>
<accession>A0A7K1U4B1</accession>
<keyword evidence="1 4" id="KW-0808">Transferase</keyword>
<evidence type="ECO:0000259" key="3">
    <source>
        <dbReference type="PROSITE" id="PS51186"/>
    </source>
</evidence>
<dbReference type="RefSeq" id="WP_157306566.1">
    <property type="nucleotide sequence ID" value="NZ_WRXN01000005.1"/>
</dbReference>
<evidence type="ECO:0000256" key="1">
    <source>
        <dbReference type="ARBA" id="ARBA00022679"/>
    </source>
</evidence>
<keyword evidence="2" id="KW-0012">Acyltransferase</keyword>
<gene>
    <name evidence="4" type="ORF">GO493_12760</name>
</gene>
<name>A0A7K1U4B1_9BACT</name>
<organism evidence="4 5">
    <name type="scientific">Chitinophaga tropicalis</name>
    <dbReference type="NCBI Taxonomy" id="2683588"/>
    <lineage>
        <taxon>Bacteria</taxon>
        <taxon>Pseudomonadati</taxon>
        <taxon>Bacteroidota</taxon>
        <taxon>Chitinophagia</taxon>
        <taxon>Chitinophagales</taxon>
        <taxon>Chitinophagaceae</taxon>
        <taxon>Chitinophaga</taxon>
    </lineage>
</organism>
<evidence type="ECO:0000256" key="2">
    <source>
        <dbReference type="ARBA" id="ARBA00023315"/>
    </source>
</evidence>
<dbReference type="SUPFAM" id="SSF55729">
    <property type="entry name" value="Acyl-CoA N-acyltransferases (Nat)"/>
    <property type="match status" value="1"/>
</dbReference>
<keyword evidence="5" id="KW-1185">Reference proteome</keyword>
<sequence>MSGPVYIRHASVKDAAQIAVLSEELGYPTTVKDTISNLTAIDKSNYDVAYVAVAGELVVGWIHVLYSIRLESGPFCEIGGLVVSKTVQGKGIGKLLVEKAIKWVAERNIQKLRVRSNVIREGAHAFYLKNGFHEQKQQKVFEYLLPEV</sequence>
<comment type="caution">
    <text evidence="4">The sequence shown here is derived from an EMBL/GenBank/DDBJ whole genome shotgun (WGS) entry which is preliminary data.</text>
</comment>
<dbReference type="PANTHER" id="PTHR43877">
    <property type="entry name" value="AMINOALKYLPHOSPHONATE N-ACETYLTRANSFERASE-RELATED-RELATED"/>
    <property type="match status" value="1"/>
</dbReference>
<protein>
    <submittedName>
        <fullName evidence="4">GNAT family N-acetyltransferase</fullName>
    </submittedName>
</protein>
<dbReference type="InterPro" id="IPR000182">
    <property type="entry name" value="GNAT_dom"/>
</dbReference>
<dbReference type="AlphaFoldDB" id="A0A7K1U4B1"/>
<dbReference type="PANTHER" id="PTHR43877:SF2">
    <property type="entry name" value="AMINOALKYLPHOSPHONATE N-ACETYLTRANSFERASE-RELATED"/>
    <property type="match status" value="1"/>
</dbReference>